<keyword evidence="3 7" id="KW-0812">Transmembrane</keyword>
<dbReference type="GO" id="GO:0006621">
    <property type="term" value="P:protein retention in ER lumen"/>
    <property type="evidence" value="ECO:0007669"/>
    <property type="project" value="TreeGrafter"/>
</dbReference>
<keyword evidence="6" id="KW-0175">Coiled coil</keyword>
<dbReference type="Proteomes" id="UP001374584">
    <property type="component" value="Unassembled WGS sequence"/>
</dbReference>
<evidence type="ECO:0000313" key="9">
    <source>
        <dbReference type="EMBL" id="KAK7346960.1"/>
    </source>
</evidence>
<dbReference type="Gene3D" id="3.30.420.10">
    <property type="entry name" value="Ribonuclease H-like superfamily/Ribonuclease H"/>
    <property type="match status" value="1"/>
</dbReference>
<reference evidence="9 10" key="1">
    <citation type="submission" date="2024-01" db="EMBL/GenBank/DDBJ databases">
        <title>The genomes of 5 underutilized Papilionoideae crops provide insights into root nodulation and disease resistanc.</title>
        <authorList>
            <person name="Jiang F."/>
        </authorList>
    </citation>
    <scope>NUCLEOTIDE SEQUENCE [LARGE SCALE GENOMIC DNA]</scope>
    <source>
        <strain evidence="9">JINMINGXINNONG_FW02</strain>
        <tissue evidence="9">Leaves</tissue>
    </source>
</reference>
<dbReference type="GO" id="GO:0006890">
    <property type="term" value="P:retrograde vesicle-mediated transport, Golgi to endoplasmic reticulum"/>
    <property type="evidence" value="ECO:0007669"/>
    <property type="project" value="TreeGrafter"/>
</dbReference>
<feature type="coiled-coil region" evidence="6">
    <location>
        <begin position="657"/>
        <end position="688"/>
    </location>
</feature>
<sequence length="713" mass="78537">MDVAGGSIRAAISQWELAVWRQYQHVLDKWTPLVGRRRVGLLVVALIYALRVFLVEGFYLVSYGLGIYILNLLIGFLSPQVDPEILDGDGPTLPSSVDDKFRPFVRRLPEFKFCFHAALTVRLGVETGAIALPSLGLRLVLLLCQGWVKGWLVFCSSFYAALTVRLGVETGAAALPRLGEGVLGVETGVVALPRLVFCSSFYAALTVRLGVETGAAALPRLGEGVLGVETGVVALPRLVEGVTGAAALPRLGEGVTGAAALPRLGEGVVNFNGDTRLNVLVDIVKLAQKRGLRGKLGDWKELLDTHDKRFGSNLSDPSKRPHELLATFLTSFLEEEDLKSPEQRLVQITLQHPLYPLDYSFPSIDEGCKVINVKNKPKVMKSTTMLAVDCAMVLCEDGTEAVVKVCVVDHNLEKSMKKLLSKGTILVGHGLHNDLRALKLDHVRVIDTSFIFQFLDGSMHIRPSLNSLCQAVLGCGVRVKGAPHNCLDDACAAMKLVRAKIKHGVDREFPISLAQEHVPECDTAKLFLHKIPTTVNTEALHNIVPGEFRTELQHSKNGQGRHYSALAVFKNPQEADEAYKNVQGSQLKDTYGRPLKLVTFWLSTVMFATLFVRKMVSDEPNDQIHSNKRALQTDEAVDVSKKAKIDNIIEEDDAPSSDAHSNEIEALNQRLKQRELEIESLRKELTQKDFEISALHKMVASLNKRKNVVSMRH</sequence>
<dbReference type="EMBL" id="JAYMYR010000008">
    <property type="protein sequence ID" value="KAK7346960.1"/>
    <property type="molecule type" value="Genomic_DNA"/>
</dbReference>
<gene>
    <name evidence="9" type="ORF">VNO80_21484</name>
</gene>
<evidence type="ECO:0000256" key="3">
    <source>
        <dbReference type="ARBA" id="ARBA00022692"/>
    </source>
</evidence>
<dbReference type="GO" id="GO:0000139">
    <property type="term" value="C:Golgi membrane"/>
    <property type="evidence" value="ECO:0007669"/>
    <property type="project" value="TreeGrafter"/>
</dbReference>
<evidence type="ECO:0000256" key="2">
    <source>
        <dbReference type="ARBA" id="ARBA00006070"/>
    </source>
</evidence>
<evidence type="ECO:0000256" key="1">
    <source>
        <dbReference type="ARBA" id="ARBA00004141"/>
    </source>
</evidence>
<dbReference type="InterPro" id="IPR004932">
    <property type="entry name" value="Rer1"/>
</dbReference>
<dbReference type="SUPFAM" id="SSF53098">
    <property type="entry name" value="Ribonuclease H-like"/>
    <property type="match status" value="1"/>
</dbReference>
<dbReference type="GO" id="GO:0005783">
    <property type="term" value="C:endoplasmic reticulum"/>
    <property type="evidence" value="ECO:0007669"/>
    <property type="project" value="GOC"/>
</dbReference>
<organism evidence="9 10">
    <name type="scientific">Phaseolus coccineus</name>
    <name type="common">Scarlet runner bean</name>
    <name type="synonym">Phaseolus multiflorus</name>
    <dbReference type="NCBI Taxonomy" id="3886"/>
    <lineage>
        <taxon>Eukaryota</taxon>
        <taxon>Viridiplantae</taxon>
        <taxon>Streptophyta</taxon>
        <taxon>Embryophyta</taxon>
        <taxon>Tracheophyta</taxon>
        <taxon>Spermatophyta</taxon>
        <taxon>Magnoliopsida</taxon>
        <taxon>eudicotyledons</taxon>
        <taxon>Gunneridae</taxon>
        <taxon>Pentapetalae</taxon>
        <taxon>rosids</taxon>
        <taxon>fabids</taxon>
        <taxon>Fabales</taxon>
        <taxon>Fabaceae</taxon>
        <taxon>Papilionoideae</taxon>
        <taxon>50 kb inversion clade</taxon>
        <taxon>NPAAA clade</taxon>
        <taxon>indigoferoid/millettioid clade</taxon>
        <taxon>Phaseoleae</taxon>
        <taxon>Phaseolus</taxon>
    </lineage>
</organism>
<dbReference type="Pfam" id="PF03248">
    <property type="entry name" value="Rer1"/>
    <property type="match status" value="1"/>
</dbReference>
<feature type="domain" description="Exonuclease" evidence="8">
    <location>
        <begin position="384"/>
        <end position="506"/>
    </location>
</feature>
<evidence type="ECO:0000256" key="6">
    <source>
        <dbReference type="SAM" id="Coils"/>
    </source>
</evidence>
<comment type="similarity">
    <text evidence="2">Belongs to the RER1 family.</text>
</comment>
<feature type="transmembrane region" description="Helical" evidence="7">
    <location>
        <begin position="39"/>
        <end position="61"/>
    </location>
</feature>
<keyword evidence="5 7" id="KW-0472">Membrane</keyword>
<evidence type="ECO:0000256" key="4">
    <source>
        <dbReference type="ARBA" id="ARBA00022989"/>
    </source>
</evidence>
<dbReference type="InterPro" id="IPR013520">
    <property type="entry name" value="Ribonucl_H"/>
</dbReference>
<protein>
    <recommendedName>
        <fullName evidence="8">Exonuclease domain-containing protein</fullName>
    </recommendedName>
</protein>
<proteinExistence type="inferred from homology"/>
<keyword evidence="4 7" id="KW-1133">Transmembrane helix</keyword>
<evidence type="ECO:0000256" key="7">
    <source>
        <dbReference type="SAM" id="Phobius"/>
    </source>
</evidence>
<comment type="caution">
    <text evidence="9">The sequence shown here is derived from an EMBL/GenBank/DDBJ whole genome shotgun (WGS) entry which is preliminary data.</text>
</comment>
<comment type="subcellular location">
    <subcellularLocation>
        <location evidence="1">Membrane</location>
        <topology evidence="1">Multi-pass membrane protein</topology>
    </subcellularLocation>
</comment>
<evidence type="ECO:0000256" key="5">
    <source>
        <dbReference type="ARBA" id="ARBA00023136"/>
    </source>
</evidence>
<dbReference type="InterPro" id="IPR012337">
    <property type="entry name" value="RNaseH-like_sf"/>
</dbReference>
<accession>A0AAN9M2K6</accession>
<dbReference type="InterPro" id="IPR036397">
    <property type="entry name" value="RNaseH_sf"/>
</dbReference>
<dbReference type="PANTHER" id="PTHR10743:SF28">
    <property type="entry name" value="PROTEIN RER1C"/>
    <property type="match status" value="1"/>
</dbReference>
<evidence type="ECO:0000313" key="10">
    <source>
        <dbReference type="Proteomes" id="UP001374584"/>
    </source>
</evidence>
<dbReference type="PANTHER" id="PTHR10743">
    <property type="entry name" value="PROTEIN RER1"/>
    <property type="match status" value="1"/>
</dbReference>
<dbReference type="SMART" id="SM00479">
    <property type="entry name" value="EXOIII"/>
    <property type="match status" value="1"/>
</dbReference>
<name>A0AAN9M2K6_PHACN</name>
<dbReference type="GO" id="GO:0003676">
    <property type="term" value="F:nucleic acid binding"/>
    <property type="evidence" value="ECO:0007669"/>
    <property type="project" value="InterPro"/>
</dbReference>
<dbReference type="AlphaFoldDB" id="A0AAN9M2K6"/>
<keyword evidence="10" id="KW-1185">Reference proteome</keyword>
<evidence type="ECO:0000259" key="8">
    <source>
        <dbReference type="SMART" id="SM00479"/>
    </source>
</evidence>